<gene>
    <name evidence="2" type="ORF">EMH_0020620</name>
</gene>
<feature type="region of interest" description="Disordered" evidence="1">
    <location>
        <begin position="242"/>
        <end position="311"/>
    </location>
</feature>
<feature type="compositionally biased region" description="Basic and acidic residues" evidence="1">
    <location>
        <begin position="268"/>
        <end position="280"/>
    </location>
</feature>
<feature type="compositionally biased region" description="Low complexity" evidence="1">
    <location>
        <begin position="1"/>
        <end position="18"/>
    </location>
</feature>
<dbReference type="OrthoDB" id="10498760at2759"/>
<evidence type="ECO:0000313" key="3">
    <source>
        <dbReference type="Proteomes" id="UP000030744"/>
    </source>
</evidence>
<proteinExistence type="predicted"/>
<feature type="region of interest" description="Disordered" evidence="1">
    <location>
        <begin position="492"/>
        <end position="562"/>
    </location>
</feature>
<name>U6KM79_9EIME</name>
<reference evidence="2" key="2">
    <citation type="submission" date="2013-10" db="EMBL/GenBank/DDBJ databases">
        <authorList>
            <person name="Aslett M."/>
        </authorList>
    </citation>
    <scope>NUCLEOTIDE SEQUENCE [LARGE SCALE GENOMIC DNA]</scope>
    <source>
        <strain evidence="2">Houghton</strain>
    </source>
</reference>
<feature type="compositionally biased region" description="Low complexity" evidence="1">
    <location>
        <begin position="28"/>
        <end position="47"/>
    </location>
</feature>
<evidence type="ECO:0000313" key="2">
    <source>
        <dbReference type="EMBL" id="CDJ36563.1"/>
    </source>
</evidence>
<feature type="region of interest" description="Disordered" evidence="1">
    <location>
        <begin position="77"/>
        <end position="112"/>
    </location>
</feature>
<feature type="compositionally biased region" description="Low complexity" evidence="1">
    <location>
        <begin position="148"/>
        <end position="157"/>
    </location>
</feature>
<feature type="compositionally biased region" description="Polar residues" evidence="1">
    <location>
        <begin position="95"/>
        <end position="106"/>
    </location>
</feature>
<organism evidence="2 3">
    <name type="scientific">Eimeria mitis</name>
    <dbReference type="NCBI Taxonomy" id="44415"/>
    <lineage>
        <taxon>Eukaryota</taxon>
        <taxon>Sar</taxon>
        <taxon>Alveolata</taxon>
        <taxon>Apicomplexa</taxon>
        <taxon>Conoidasida</taxon>
        <taxon>Coccidia</taxon>
        <taxon>Eucoccidiorida</taxon>
        <taxon>Eimeriorina</taxon>
        <taxon>Eimeriidae</taxon>
        <taxon>Eimeria</taxon>
    </lineage>
</organism>
<protein>
    <submittedName>
        <fullName evidence="2">Uncharacterized protein</fullName>
    </submittedName>
</protein>
<dbReference type="Proteomes" id="UP000030744">
    <property type="component" value="Unassembled WGS sequence"/>
</dbReference>
<dbReference type="AlphaFoldDB" id="U6KM79"/>
<keyword evidence="3" id="KW-1185">Reference proteome</keyword>
<dbReference type="RefSeq" id="XP_037878851.1">
    <property type="nucleotide sequence ID" value="XM_038022997.1"/>
</dbReference>
<reference evidence="2" key="1">
    <citation type="submission" date="2013-10" db="EMBL/GenBank/DDBJ databases">
        <title>Genomic analysis of the causative agents of coccidiosis in chickens.</title>
        <authorList>
            <person name="Reid A.J."/>
            <person name="Blake D."/>
            <person name="Billington K."/>
            <person name="Browne H."/>
            <person name="Dunn M."/>
            <person name="Hung S."/>
            <person name="Kawahara F."/>
            <person name="Miranda-Saavedra D."/>
            <person name="Mourier T."/>
            <person name="Nagra H."/>
            <person name="Otto T.D."/>
            <person name="Rawlings N."/>
            <person name="Sanchez A."/>
            <person name="Sanders M."/>
            <person name="Subramaniam C."/>
            <person name="Tay Y."/>
            <person name="Dear P."/>
            <person name="Doerig C."/>
            <person name="Gruber A."/>
            <person name="Parkinson J."/>
            <person name="Shirley M."/>
            <person name="Wan K.L."/>
            <person name="Berriman M."/>
            <person name="Tomley F."/>
            <person name="Pain A."/>
        </authorList>
    </citation>
    <scope>NUCLEOTIDE SEQUENCE [LARGE SCALE GENOMIC DNA]</scope>
    <source>
        <strain evidence="2">Houghton</strain>
    </source>
</reference>
<feature type="region of interest" description="Disordered" evidence="1">
    <location>
        <begin position="1"/>
        <end position="49"/>
    </location>
</feature>
<evidence type="ECO:0000256" key="1">
    <source>
        <dbReference type="SAM" id="MobiDB-lite"/>
    </source>
</evidence>
<dbReference type="EMBL" id="HG736283">
    <property type="protein sequence ID" value="CDJ36563.1"/>
    <property type="molecule type" value="Genomic_DNA"/>
</dbReference>
<feature type="region of interest" description="Disordered" evidence="1">
    <location>
        <begin position="135"/>
        <end position="157"/>
    </location>
</feature>
<sequence>MASLGASSAAGDTSSPSDSSEDPFDGLSSSSSNSSNSSSSSSSSSSSYNYFRGPQLEACASVGIASEPTECIRRSASEGAELASLDRSEGDNSCPEKQQQRPSTANAPGRLSLPSVVSISSFRLGPLGFRRAKSATADAPAMQEDTAAARAGASPSEALTKPAAAVVDAACSGSHADVEGHLPTVHPKKQLPLDAFSQSSPQAKGASVAVPTESRHVLQPLGPGFRSAAALELQVGEAEEAGASMQARARTSDVTSAPSGGSLLAGRSEQHIRLKDKHVSADSCRSPSKVLPAARSSGSGSISPYQNRRSNSEDVVSAYSPLRTGVGGATFFRVQTEGGGPYMQTVGAIHAGSSAFRRNRALTHFTSARFEAGPTPASAVAPPSSATRPWLARSTREMHVCSSTSAMLMALAQETPERVQSPESPKAGIPRSSFSAAFAAAGAAAKAGELAARAAAGIRAPTAGATDGFGSYSSFESTDPLTSRCDSFASAASRTRNDDEANVQCTRQHQNQKKEKGAMDEECQQVGDRTAGIFAAPRTEACDSPLPGSSKESDAASPPSSR</sequence>
<dbReference type="VEuPathDB" id="ToxoDB:EMH_0020620"/>
<accession>U6KM79</accession>
<feature type="compositionally biased region" description="Polar residues" evidence="1">
    <location>
        <begin position="296"/>
        <end position="309"/>
    </location>
</feature>
<dbReference type="GeneID" id="60403860"/>